<protein>
    <submittedName>
        <fullName evidence="4">Beta-N-acetylglucosaminidase</fullName>
    </submittedName>
</protein>
<gene>
    <name evidence="4" type="ORF">ABIC55_000749</name>
</gene>
<evidence type="ECO:0000313" key="5">
    <source>
        <dbReference type="Proteomes" id="UP001549104"/>
    </source>
</evidence>
<dbReference type="Pfam" id="PF01832">
    <property type="entry name" value="Glucosaminidase"/>
    <property type="match status" value="1"/>
</dbReference>
<dbReference type="PROSITE" id="PS51272">
    <property type="entry name" value="SLH"/>
    <property type="match status" value="3"/>
</dbReference>
<evidence type="ECO:0000259" key="3">
    <source>
        <dbReference type="PROSITE" id="PS51272"/>
    </source>
</evidence>
<feature type="region of interest" description="Disordered" evidence="1">
    <location>
        <begin position="207"/>
        <end position="227"/>
    </location>
</feature>
<comment type="caution">
    <text evidence="4">The sequence shown here is derived from an EMBL/GenBank/DDBJ whole genome shotgun (WGS) entry which is preliminary data.</text>
</comment>
<proteinExistence type="predicted"/>
<feature type="domain" description="SLH" evidence="3">
    <location>
        <begin position="20"/>
        <end position="78"/>
    </location>
</feature>
<sequence>MKKLITFTLLTLLMFSPVFQIQAQASDIKGHQMESDLNYWIGKNVIRADAKGNYNPNRAVTRGEFASYIARALKLPVSTKYTFKDLKANMGLTIEIQNAAGAGILSGYPDGTFKASEKITRQQMAGMMYKAMRYMDLPAQKTALKFKDSKKISANFVDAVSTAVNLNIIRGDHRKDGVYFNPKDNATIAHASAFLFRLFAAAEVLKPTEPSEPNPNEPGKPEVPSVPEVDPEVYKVSTISGGKLLPTTALYKTYEDALAAYNASSSVKAIGKNNRIIKIKSGRAFGSENPKQYTSLYSDSTLRTEVTYIQKGYEMNYIGSSENHVILEVGGLTFYAKPNEVDLVPTELVTGNSFYEVGTDGVLYHDTYNNLTKTRGVYSIGPAASSMKNGKRYTSLDGVHFDEVGTKNTITHYPYFQFQSVRQPSSYSGAELDYFITEILKDRQKTGLARYKDAPTTSKLIGLGNYLKAIEETHRVNALFILATAIHESDYGISGNSLTKNNIFGIKVFDSSPESGGTYKHPNNSVDAFINEYMNKNYANPLGGYSYGAVPGNKVVGFNVRYASDPNWGSKIAGHMWRIDTFLGKKDYKQADLGRIIYTGPVGVNVRTSPDPLSAKLFSYKQKDPGANAAFGYPVVIVDETVGSDGFKWYKVIADSNPPADYGWIRSDLIERITE</sequence>
<reference evidence="4 5" key="1">
    <citation type="submission" date="2024-06" db="EMBL/GenBank/DDBJ databases">
        <title>Sorghum-associated microbial communities from plants grown in Nebraska, USA.</title>
        <authorList>
            <person name="Schachtman D."/>
        </authorList>
    </citation>
    <scope>NUCLEOTIDE SEQUENCE [LARGE SCALE GENOMIC DNA]</scope>
    <source>
        <strain evidence="4 5">1288</strain>
    </source>
</reference>
<keyword evidence="5" id="KW-1185">Reference proteome</keyword>
<accession>A0ABV2K3M0</accession>
<dbReference type="InterPro" id="IPR002901">
    <property type="entry name" value="MGlyc_endo_b_GlcNAc-like_dom"/>
</dbReference>
<dbReference type="Proteomes" id="UP001549104">
    <property type="component" value="Unassembled WGS sequence"/>
</dbReference>
<feature type="domain" description="SLH" evidence="3">
    <location>
        <begin position="143"/>
        <end position="209"/>
    </location>
</feature>
<dbReference type="Gene3D" id="1.10.530.10">
    <property type="match status" value="1"/>
</dbReference>
<dbReference type="PANTHER" id="PTHR43308">
    <property type="entry name" value="OUTER MEMBRANE PROTEIN ALPHA-RELATED"/>
    <property type="match status" value="1"/>
</dbReference>
<evidence type="ECO:0000256" key="1">
    <source>
        <dbReference type="SAM" id="MobiDB-lite"/>
    </source>
</evidence>
<dbReference type="EMBL" id="JBEPME010000001">
    <property type="protein sequence ID" value="MET3655665.1"/>
    <property type="molecule type" value="Genomic_DNA"/>
</dbReference>
<keyword evidence="2" id="KW-0732">Signal</keyword>
<dbReference type="InterPro" id="IPR051465">
    <property type="entry name" value="Cell_Envelope_Struct_Comp"/>
</dbReference>
<evidence type="ECO:0000256" key="2">
    <source>
        <dbReference type="SAM" id="SignalP"/>
    </source>
</evidence>
<feature type="chain" id="PRO_5045728635" evidence="2">
    <location>
        <begin position="26"/>
        <end position="675"/>
    </location>
</feature>
<dbReference type="RefSeq" id="WP_354312184.1">
    <property type="nucleotide sequence ID" value="NZ_JBEPME010000001.1"/>
</dbReference>
<dbReference type="InterPro" id="IPR001119">
    <property type="entry name" value="SLH_dom"/>
</dbReference>
<evidence type="ECO:0000313" key="4">
    <source>
        <dbReference type="EMBL" id="MET3655665.1"/>
    </source>
</evidence>
<feature type="signal peptide" evidence="2">
    <location>
        <begin position="1"/>
        <end position="25"/>
    </location>
</feature>
<organism evidence="4 5">
    <name type="scientific">Sporosarcina psychrophila</name>
    <name type="common">Bacillus psychrophilus</name>
    <dbReference type="NCBI Taxonomy" id="1476"/>
    <lineage>
        <taxon>Bacteria</taxon>
        <taxon>Bacillati</taxon>
        <taxon>Bacillota</taxon>
        <taxon>Bacilli</taxon>
        <taxon>Bacillales</taxon>
        <taxon>Caryophanaceae</taxon>
        <taxon>Sporosarcina</taxon>
    </lineage>
</organism>
<dbReference type="Pfam" id="PF00395">
    <property type="entry name" value="SLH"/>
    <property type="match status" value="3"/>
</dbReference>
<feature type="domain" description="SLH" evidence="3">
    <location>
        <begin position="79"/>
        <end position="142"/>
    </location>
</feature>
<name>A0ABV2K3M0_SPOPS</name>